<dbReference type="EMBL" id="JEXD01000075">
    <property type="protein sequence ID" value="EXC04090.1"/>
    <property type="molecule type" value="Genomic_DNA"/>
</dbReference>
<feature type="compositionally biased region" description="Pro residues" evidence="1">
    <location>
        <begin position="234"/>
        <end position="276"/>
    </location>
</feature>
<evidence type="ECO:0000313" key="4">
    <source>
        <dbReference type="Proteomes" id="UP000021108"/>
    </source>
</evidence>
<name>A0A009Q472_ACIBA</name>
<protein>
    <submittedName>
        <fullName evidence="3">Uncharacterized protein</fullName>
    </submittedName>
</protein>
<evidence type="ECO:0000256" key="1">
    <source>
        <dbReference type="SAM" id="MobiDB-lite"/>
    </source>
</evidence>
<comment type="caution">
    <text evidence="3">The sequence shown here is derived from an EMBL/GenBank/DDBJ whole genome shotgun (WGS) entry which is preliminary data.</text>
</comment>
<keyword evidence="2" id="KW-1133">Transmembrane helix</keyword>
<keyword evidence="2" id="KW-0472">Membrane</keyword>
<gene>
    <name evidence="3" type="ORF">J506_3973</name>
</gene>
<organism evidence="3 4">
    <name type="scientific">Acinetobacter baumannii 625974</name>
    <dbReference type="NCBI Taxonomy" id="1310607"/>
    <lineage>
        <taxon>Bacteria</taxon>
        <taxon>Pseudomonadati</taxon>
        <taxon>Pseudomonadota</taxon>
        <taxon>Gammaproteobacteria</taxon>
        <taxon>Moraxellales</taxon>
        <taxon>Moraxellaceae</taxon>
        <taxon>Acinetobacter</taxon>
        <taxon>Acinetobacter calcoaceticus/baumannii complex</taxon>
    </lineage>
</organism>
<proteinExistence type="predicted"/>
<dbReference type="PATRIC" id="fig|1310607.3.peg.3836"/>
<accession>A0A009Q472</accession>
<sequence length="508" mass="54392">MHFLRYLIFIIISLFSVQAFAAYSYYPLDYTNLKSSTPLGACQRYLTAATQLRNPSMISELVCEVTNEFGNKQTVQINRTGEATKCPVSGYPVPVYFEPNTPIPLRVCKQNPEGNYCVYDAQDKINPLVISSVNYQQIILRSVSEIPSPTCTPEFSKDRCDPKDPYGGCYQPPNDNCNRMSDGSIYCPPDVPPPPIKSGCQNGATYCDMPPTGCGTGYVPGTFNGKQICVKNSNPPPTDPPDQPPPASDPPPVVPPDPSDPPDPGDPPPPPPPPSSNDPLLRAILDAINAVNNKLTWLKNELVNSLNYIAKKIDVTNSKLDTTNQKLDTVNSSIKETTAAVNASGDKIKAAVDANATTVKTAVEANTAATNGVKTAVEANTNSTANKLNEVVNAINNKPVGGGGSATNMGPTNDLLTEIKNFLTGGNLPDDKGEKIETKELNNQSFNTGLISSGGSSCPPDYPINWSTPFGTINKSISFENLCSQSSWIGYLVLAFAYMVAAGIVVRA</sequence>
<dbReference type="NCBIfam" id="NF041109">
    <property type="entry name" value="VF_TspB_C_term"/>
    <property type="match status" value="1"/>
</dbReference>
<dbReference type="RefSeq" id="WP_409360193.1">
    <property type="nucleotide sequence ID" value="NZ_JEXD01000075.1"/>
</dbReference>
<dbReference type="Proteomes" id="UP000021108">
    <property type="component" value="Unassembled WGS sequence"/>
</dbReference>
<keyword evidence="2" id="KW-0812">Transmembrane</keyword>
<dbReference type="AlphaFoldDB" id="A0A009Q472"/>
<feature type="region of interest" description="Disordered" evidence="1">
    <location>
        <begin position="229"/>
        <end position="279"/>
    </location>
</feature>
<evidence type="ECO:0000256" key="2">
    <source>
        <dbReference type="SAM" id="Phobius"/>
    </source>
</evidence>
<reference evidence="3 4" key="1">
    <citation type="submission" date="2014-02" db="EMBL/GenBank/DDBJ databases">
        <title>Comparative genomics and transcriptomics to identify genetic mechanisms underlying the emergence of carbapenem resistant Acinetobacter baumannii (CRAb).</title>
        <authorList>
            <person name="Harris A.D."/>
            <person name="Johnson K.J."/>
            <person name="George J."/>
            <person name="Shefchek K."/>
            <person name="Daugherty S.C."/>
            <person name="Parankush S."/>
            <person name="Sadzewicz L."/>
            <person name="Tallon L."/>
            <person name="Sengamalay N."/>
            <person name="Hazen T.H."/>
            <person name="Rasko D.A."/>
        </authorList>
    </citation>
    <scope>NUCLEOTIDE SEQUENCE [LARGE SCALE GENOMIC DNA]</scope>
    <source>
        <strain evidence="3 4">625974</strain>
    </source>
</reference>
<evidence type="ECO:0000313" key="3">
    <source>
        <dbReference type="EMBL" id="EXC04090.1"/>
    </source>
</evidence>
<feature type="transmembrane region" description="Helical" evidence="2">
    <location>
        <begin position="488"/>
        <end position="506"/>
    </location>
</feature>